<evidence type="ECO:0000313" key="5">
    <source>
        <dbReference type="EMBL" id="OTF81408.1"/>
    </source>
</evidence>
<evidence type="ECO:0000256" key="3">
    <source>
        <dbReference type="ARBA" id="ARBA00022729"/>
    </source>
</evidence>
<keyword evidence="2" id="KW-0165">Cleavage on pair of basic residues</keyword>
<proteinExistence type="inferred from homology"/>
<feature type="transmembrane region" description="Helical" evidence="4">
    <location>
        <begin position="7"/>
        <end position="26"/>
    </location>
</feature>
<keyword evidence="6" id="KW-1185">Reference proteome</keyword>
<evidence type="ECO:0000313" key="6">
    <source>
        <dbReference type="Proteomes" id="UP000194236"/>
    </source>
</evidence>
<comment type="caution">
    <text evidence="5">The sequence shown here is derived from an EMBL/GenBank/DDBJ whole genome shotgun (WGS) entry which is preliminary data.</text>
</comment>
<dbReference type="EMBL" id="MUJZ01013765">
    <property type="protein sequence ID" value="OTF81408.1"/>
    <property type="molecule type" value="Genomic_DNA"/>
</dbReference>
<comment type="similarity">
    <text evidence="1">Belongs to the insulin family.</text>
</comment>
<dbReference type="Proteomes" id="UP000194236">
    <property type="component" value="Unassembled WGS sequence"/>
</dbReference>
<organism evidence="5 6">
    <name type="scientific">Euroglyphus maynei</name>
    <name type="common">Mayne's house dust mite</name>
    <dbReference type="NCBI Taxonomy" id="6958"/>
    <lineage>
        <taxon>Eukaryota</taxon>
        <taxon>Metazoa</taxon>
        <taxon>Ecdysozoa</taxon>
        <taxon>Arthropoda</taxon>
        <taxon>Chelicerata</taxon>
        <taxon>Arachnida</taxon>
        <taxon>Acari</taxon>
        <taxon>Acariformes</taxon>
        <taxon>Sarcoptiformes</taxon>
        <taxon>Astigmata</taxon>
        <taxon>Psoroptidia</taxon>
        <taxon>Analgoidea</taxon>
        <taxon>Pyroglyphidae</taxon>
        <taxon>Pyroglyphinae</taxon>
        <taxon>Euroglyphus</taxon>
    </lineage>
</organism>
<gene>
    <name evidence="5" type="ORF">BLA29_005033</name>
</gene>
<protein>
    <recommendedName>
        <fullName evidence="7">Insulin-like domain-containing protein</fullName>
    </recommendedName>
</protein>
<dbReference type="InterPro" id="IPR036438">
    <property type="entry name" value="Insulin-like_sf"/>
</dbReference>
<dbReference type="OrthoDB" id="10019596at2759"/>
<dbReference type="PROSITE" id="PS00262">
    <property type="entry name" value="INSULIN"/>
    <property type="match status" value="1"/>
</dbReference>
<evidence type="ECO:0000256" key="1">
    <source>
        <dbReference type="ARBA" id="ARBA00009034"/>
    </source>
</evidence>
<dbReference type="AlphaFoldDB" id="A0A1Y3BN93"/>
<keyword evidence="3" id="KW-0732">Signal</keyword>
<reference evidence="5 6" key="1">
    <citation type="submission" date="2017-03" db="EMBL/GenBank/DDBJ databases">
        <title>Genome Survey of Euroglyphus maynei.</title>
        <authorList>
            <person name="Arlian L.G."/>
            <person name="Morgan M.S."/>
            <person name="Rider S.D."/>
        </authorList>
    </citation>
    <scope>NUCLEOTIDE SEQUENCE [LARGE SCALE GENOMIC DNA]</scope>
    <source>
        <strain evidence="5">Arlian Lab</strain>
        <tissue evidence="5">Whole body</tissue>
    </source>
</reference>
<evidence type="ECO:0008006" key="7">
    <source>
        <dbReference type="Google" id="ProtNLM"/>
    </source>
</evidence>
<evidence type="ECO:0000256" key="4">
    <source>
        <dbReference type="SAM" id="Phobius"/>
    </source>
</evidence>
<keyword evidence="4" id="KW-1133">Transmembrane helix</keyword>
<evidence type="ECO:0000256" key="2">
    <source>
        <dbReference type="ARBA" id="ARBA00022685"/>
    </source>
</evidence>
<dbReference type="SUPFAM" id="SSF56994">
    <property type="entry name" value="Insulin-like"/>
    <property type="match status" value="1"/>
</dbReference>
<accession>A0A1Y3BN93</accession>
<name>A0A1Y3BN93_EURMA</name>
<keyword evidence="4" id="KW-0472">Membrane</keyword>
<sequence length="165" mass="18803">MTNSGRYGYFIINKIIIIIILLSTIINISNSIGIDSTIRPLNMIHHHHMNRMLQQTSTTSMIPDHNSDTNIIVDADNNQDENNHPSSSTVNIIFNKRLQNCWTNLSGAINLVCSKSSSSSKFIKLLKENYVDLLQKRKHLSIEDQRILIDCCMKSCSLDRIRTLC</sequence>
<keyword evidence="4" id="KW-0812">Transmembrane</keyword>
<dbReference type="InterPro" id="IPR022353">
    <property type="entry name" value="Insulin_CS"/>
</dbReference>